<gene>
    <name evidence="1" type="ORF">ACFQDI_04170</name>
</gene>
<reference evidence="2" key="1">
    <citation type="journal article" date="2019" name="Int. J. Syst. Evol. Microbiol.">
        <title>The Global Catalogue of Microorganisms (GCM) 10K type strain sequencing project: providing services to taxonomists for standard genome sequencing and annotation.</title>
        <authorList>
            <consortium name="The Broad Institute Genomics Platform"/>
            <consortium name="The Broad Institute Genome Sequencing Center for Infectious Disease"/>
            <person name="Wu L."/>
            <person name="Ma J."/>
        </authorList>
    </citation>
    <scope>NUCLEOTIDE SEQUENCE [LARGE SCALE GENOMIC DNA]</scope>
    <source>
        <strain evidence="2">CGMCC 4.1469</strain>
    </source>
</reference>
<keyword evidence="2" id="KW-1185">Reference proteome</keyword>
<comment type="caution">
    <text evidence="1">The sequence shown here is derived from an EMBL/GenBank/DDBJ whole genome shotgun (WGS) entry which is preliminary data.</text>
</comment>
<organism evidence="1 2">
    <name type="scientific">Prosthecobacter fluviatilis</name>
    <dbReference type="NCBI Taxonomy" id="445931"/>
    <lineage>
        <taxon>Bacteria</taxon>
        <taxon>Pseudomonadati</taxon>
        <taxon>Verrucomicrobiota</taxon>
        <taxon>Verrucomicrobiia</taxon>
        <taxon>Verrucomicrobiales</taxon>
        <taxon>Verrucomicrobiaceae</taxon>
        <taxon>Prosthecobacter</taxon>
    </lineage>
</organism>
<sequence>MPAPLSSTSPGEAWVWGDYVLVLQTHPKTVLDIMNEMTGKPAEDDRDLDYPFAVTVYYRKDRNPHGPSSQPILVVGLERMDYGKVAAKMGMAGSIPSGLGPPVLGVFTASSHLNMGGYEGALEIDAVRQRLFSIIADHFHPVGEAVRIGPISAIHGHPDTGWPAQKKKGGCMSAVMALLLLATFCSWMLSGQKPHALQSKPPQADMPPSHPG</sequence>
<dbReference type="EMBL" id="JBHSMQ010000001">
    <property type="protein sequence ID" value="MFC5454044.1"/>
    <property type="molecule type" value="Genomic_DNA"/>
</dbReference>
<dbReference type="Proteomes" id="UP001596052">
    <property type="component" value="Unassembled WGS sequence"/>
</dbReference>
<protein>
    <submittedName>
        <fullName evidence="1">Uncharacterized protein</fullName>
    </submittedName>
</protein>
<accession>A0ABW0KKQ3</accession>
<proteinExistence type="predicted"/>
<evidence type="ECO:0000313" key="1">
    <source>
        <dbReference type="EMBL" id="MFC5454044.1"/>
    </source>
</evidence>
<name>A0ABW0KKQ3_9BACT</name>
<dbReference type="RefSeq" id="WP_377163716.1">
    <property type="nucleotide sequence ID" value="NZ_JBHSMQ010000001.1"/>
</dbReference>
<evidence type="ECO:0000313" key="2">
    <source>
        <dbReference type="Proteomes" id="UP001596052"/>
    </source>
</evidence>